<organism evidence="2 3">
    <name type="scientific">Brachyspira hyodysenteriae ATCC 27164</name>
    <dbReference type="NCBI Taxonomy" id="1266923"/>
    <lineage>
        <taxon>Bacteria</taxon>
        <taxon>Pseudomonadati</taxon>
        <taxon>Spirochaetota</taxon>
        <taxon>Spirochaetia</taxon>
        <taxon>Brachyspirales</taxon>
        <taxon>Brachyspiraceae</taxon>
        <taxon>Brachyspira</taxon>
    </lineage>
</organism>
<evidence type="ECO:0000313" key="3">
    <source>
        <dbReference type="Proteomes" id="UP000092328"/>
    </source>
</evidence>
<accession>A0A3B6WA41</accession>
<protein>
    <submittedName>
        <fullName evidence="2">Uncharacterized protein</fullName>
    </submittedName>
</protein>
<evidence type="ECO:0000313" key="2">
    <source>
        <dbReference type="EMBL" id="ANN64072.1"/>
    </source>
</evidence>
<name>A0A3B6WA41_BRAHO</name>
<dbReference type="Proteomes" id="UP000092328">
    <property type="component" value="Chromosome"/>
</dbReference>
<sequence length="75" mass="9221">MPITFFIVVIIFMIFLQKSDFLGEYIVNKYKIQKYIMKNIIYILKYFQANYFFFDIYGSIMLYFTTILAIKFIYC</sequence>
<feature type="transmembrane region" description="Helical" evidence="1">
    <location>
        <begin position="6"/>
        <end position="28"/>
    </location>
</feature>
<feature type="transmembrane region" description="Helical" evidence="1">
    <location>
        <begin position="49"/>
        <end position="74"/>
    </location>
</feature>
<keyword evidence="3" id="KW-1185">Reference proteome</keyword>
<dbReference type="AlphaFoldDB" id="A0A3B6WA41"/>
<keyword evidence="1" id="KW-0812">Transmembrane</keyword>
<reference evidence="3" key="2">
    <citation type="journal article" date="2017" name="Genome Announc.">
        <title>Correction for Mirajkar et al., Complete Genome Sequence of Brachyspira hyodysenteriae Type Strain B78 (ATCC 27164).</title>
        <authorList>
            <person name="Mirajkar N.S."/>
            <person name="Johnson T.J."/>
            <person name="Gebhart C.J."/>
        </authorList>
    </citation>
    <scope>NUCLEOTIDE SEQUENCE [LARGE SCALE GENOMIC DNA]</scope>
    <source>
        <strain evidence="3">B78</strain>
    </source>
</reference>
<keyword evidence="1" id="KW-0472">Membrane</keyword>
<dbReference type="EMBL" id="CP015910">
    <property type="protein sequence ID" value="ANN64072.1"/>
    <property type="molecule type" value="Genomic_DNA"/>
</dbReference>
<proteinExistence type="predicted"/>
<reference evidence="3" key="1">
    <citation type="journal article" date="2016" name="Genome Announc.">
        <title>Complete Genome Sequence of Brachyspira hyodysenteriae Type Strain B78 (ATCC 27164).</title>
        <authorList>
            <person name="Mirajkar N.S."/>
            <person name="Johnson T.J."/>
            <person name="Gebhart C.J."/>
        </authorList>
    </citation>
    <scope>NUCLEOTIDE SEQUENCE [LARGE SCALE GENOMIC DNA]</scope>
    <source>
        <strain evidence="3">B78</strain>
    </source>
</reference>
<gene>
    <name evidence="2" type="ORF">BHYOB78_09395</name>
</gene>
<keyword evidence="1" id="KW-1133">Transmembrane helix</keyword>
<evidence type="ECO:0000256" key="1">
    <source>
        <dbReference type="SAM" id="Phobius"/>
    </source>
</evidence>
<dbReference type="KEGG" id="bhd:BHYOB78_09395"/>